<protein>
    <submittedName>
        <fullName evidence="4">RICIN domain-containing protein</fullName>
    </submittedName>
</protein>
<evidence type="ECO:0000313" key="5">
    <source>
        <dbReference type="Proteomes" id="UP001589536"/>
    </source>
</evidence>
<feature type="chain" id="PRO_5046555196" evidence="2">
    <location>
        <begin position="20"/>
        <end position="726"/>
    </location>
</feature>
<keyword evidence="5" id="KW-1185">Reference proteome</keyword>
<feature type="signal peptide" evidence="2">
    <location>
        <begin position="1"/>
        <end position="19"/>
    </location>
</feature>
<dbReference type="Proteomes" id="UP001589536">
    <property type="component" value="Unassembled WGS sequence"/>
</dbReference>
<sequence>MVIATACLALATTPAGASATTTATTYTVSSGSVTQDGHPTDTPANPFIDKDGTFYFQQSISDYAATAQRHWDFYTGTNFDNATRSSISDSVNPANSLDSNKDTTWRCNNSPTGVQASYAPAGSSYSQRNYCDLSSTWVDPDTGDWYGLVHNEFTPQPMGDGIHFDAIDYAVSTDQGKTWSIKDHAITSPYSTTRGDTTAFPNQNYYYGDGDQRLVVDNASGYFYVYYGSRVINQGGSWGPDGFGEHVARAPISQKMAKGSWQKYYNGQWQTPGIGGSESNLHSVSTAYPNGYVPASQDYNPLNTGTISQQAAAGQLPKNGSDLFVMNVSYNAYLGKYIGTPQTDLGDGVSRPLHFYATDDLATQQWTDIGSTPNYTQQSWYRFMGDSATATTGNILGKTFRSYCYFYCSNTSGAVSSSEHVDVTIDSNNPAAPVVDPSKAYYIKSGSGQLLTQSGANATAVVSAPAGAGFEGWKFTSNNDGSYRITNNVSGLALGVDSSVTTSRAWAAKPALAPLSGTGPTVGQQWFIQADLSTPSTSGSTSPTGSYRIINRYSGLVISLTATTAQTSPYRNWANITGNSADTTTPQNQAMTFQEAAPVGALVGVGSGRCLDVPNSSTTNGTLEDIWDCNGGANQKWNVTAAGELRIFGDSKCLDLLNNATSPGSSVGIWDCTGGTNQQWTVNSDGTIVSKSSGLCLDVANQNTANGTSVEVWTCNRGTNQQWKRV</sequence>
<gene>
    <name evidence="4" type="ORF">ACFFPI_05240</name>
</gene>
<organism evidence="4 5">
    <name type="scientific">Arthrobacter methylotrophus</name>
    <dbReference type="NCBI Taxonomy" id="121291"/>
    <lineage>
        <taxon>Bacteria</taxon>
        <taxon>Bacillati</taxon>
        <taxon>Actinomycetota</taxon>
        <taxon>Actinomycetes</taxon>
        <taxon>Micrococcales</taxon>
        <taxon>Micrococcaceae</taxon>
        <taxon>Arthrobacter</taxon>
    </lineage>
</organism>
<feature type="domain" description="Ricin B lectin" evidence="3">
    <location>
        <begin position="597"/>
        <end position="726"/>
    </location>
</feature>
<dbReference type="SUPFAM" id="SSF50370">
    <property type="entry name" value="Ricin B-like lectins"/>
    <property type="match status" value="2"/>
</dbReference>
<accession>A0ABV5UM10</accession>
<dbReference type="InterPro" id="IPR000772">
    <property type="entry name" value="Ricin_B_lectin"/>
</dbReference>
<dbReference type="EMBL" id="JBHMBH010000012">
    <property type="protein sequence ID" value="MFB9713557.1"/>
    <property type="molecule type" value="Genomic_DNA"/>
</dbReference>
<feature type="region of interest" description="Disordered" evidence="1">
    <location>
        <begin position="86"/>
        <end position="106"/>
    </location>
</feature>
<dbReference type="Pfam" id="PF00652">
    <property type="entry name" value="Ricin_B_lectin"/>
    <property type="match status" value="1"/>
</dbReference>
<dbReference type="CDD" id="cd23418">
    <property type="entry name" value="beta-trefoil_Ricin_XLN-like"/>
    <property type="match status" value="1"/>
</dbReference>
<evidence type="ECO:0000256" key="1">
    <source>
        <dbReference type="SAM" id="MobiDB-lite"/>
    </source>
</evidence>
<dbReference type="Pfam" id="PF14200">
    <property type="entry name" value="RicinB_lectin_2"/>
    <property type="match status" value="1"/>
</dbReference>
<name>A0ABV5UM10_9MICC</name>
<evidence type="ECO:0000256" key="2">
    <source>
        <dbReference type="SAM" id="SignalP"/>
    </source>
</evidence>
<comment type="caution">
    <text evidence="4">The sequence shown here is derived from an EMBL/GenBank/DDBJ whole genome shotgun (WGS) entry which is preliminary data.</text>
</comment>
<reference evidence="4 5" key="1">
    <citation type="submission" date="2024-09" db="EMBL/GenBank/DDBJ databases">
        <authorList>
            <person name="Sun Q."/>
            <person name="Mori K."/>
        </authorList>
    </citation>
    <scope>NUCLEOTIDE SEQUENCE [LARGE SCALE GENOMIC DNA]</scope>
    <source>
        <strain evidence="4 5">JCM 13519</strain>
    </source>
</reference>
<dbReference type="Gene3D" id="2.80.10.50">
    <property type="match status" value="2"/>
</dbReference>
<feature type="compositionally biased region" description="Polar residues" evidence="1">
    <location>
        <begin position="86"/>
        <end position="98"/>
    </location>
</feature>
<keyword evidence="2" id="KW-0732">Signal</keyword>
<evidence type="ECO:0000313" key="4">
    <source>
        <dbReference type="EMBL" id="MFB9713557.1"/>
    </source>
</evidence>
<evidence type="ECO:0000259" key="3">
    <source>
        <dbReference type="SMART" id="SM00458"/>
    </source>
</evidence>
<dbReference type="SMART" id="SM00458">
    <property type="entry name" value="RICIN"/>
    <property type="match status" value="2"/>
</dbReference>
<feature type="domain" description="Ricin B lectin" evidence="3">
    <location>
        <begin position="439"/>
        <end position="594"/>
    </location>
</feature>
<proteinExistence type="predicted"/>
<dbReference type="InterPro" id="IPR035992">
    <property type="entry name" value="Ricin_B-like_lectins"/>
</dbReference>
<dbReference type="PROSITE" id="PS50231">
    <property type="entry name" value="RICIN_B_LECTIN"/>
    <property type="match status" value="1"/>
</dbReference>